<protein>
    <submittedName>
        <fullName evidence="1">Uncharacterized protein</fullName>
    </submittedName>
</protein>
<evidence type="ECO:0000313" key="1">
    <source>
        <dbReference type="Ensembl" id="ENSSSCP00035045155.1"/>
    </source>
</evidence>
<proteinExistence type="predicted"/>
<accession>A0A8D1BH21</accession>
<dbReference type="Proteomes" id="UP000694720">
    <property type="component" value="Unplaced"/>
</dbReference>
<evidence type="ECO:0000313" key="2">
    <source>
        <dbReference type="Proteomes" id="UP000694720"/>
    </source>
</evidence>
<dbReference type="Ensembl" id="ENSSSCT00035105236.1">
    <property type="protein sequence ID" value="ENSSSCP00035045155.1"/>
    <property type="gene ID" value="ENSSSCG00035077325.1"/>
</dbReference>
<sequence length="181" mass="20480">MDLFKLWFSPDICPQEWGCWITWLFSICFFKESPYCFHSGCTNSHSHQPCRRVPFSLHPLQHLLFVGFLMTAILTGVRQYLTVVLTCISAIISDAEDIFMCFLAICLSSLEKCLFRSSAHFFIGCLYFDIKLQAGPEGRVALKAATGPQGKMTFHLLSFLGRASICFLFQTSPVSLCSHSR</sequence>
<dbReference type="AlphaFoldDB" id="A0A8D1BH21"/>
<name>A0A8D1BH21_PIG</name>
<organism evidence="1 2">
    <name type="scientific">Sus scrofa</name>
    <name type="common">Pig</name>
    <dbReference type="NCBI Taxonomy" id="9823"/>
    <lineage>
        <taxon>Eukaryota</taxon>
        <taxon>Metazoa</taxon>
        <taxon>Chordata</taxon>
        <taxon>Craniata</taxon>
        <taxon>Vertebrata</taxon>
        <taxon>Euteleostomi</taxon>
        <taxon>Mammalia</taxon>
        <taxon>Eutheria</taxon>
        <taxon>Laurasiatheria</taxon>
        <taxon>Artiodactyla</taxon>
        <taxon>Suina</taxon>
        <taxon>Suidae</taxon>
        <taxon>Sus</taxon>
    </lineage>
</organism>
<reference evidence="1" key="1">
    <citation type="submission" date="2025-08" db="UniProtKB">
        <authorList>
            <consortium name="Ensembl"/>
        </authorList>
    </citation>
    <scope>IDENTIFICATION</scope>
</reference>